<name>A0A9P6DDA2_PLEER</name>
<accession>A0A9P6DDA2</accession>
<keyword evidence="2" id="KW-1185">Reference proteome</keyword>
<protein>
    <submittedName>
        <fullName evidence="1">Uncharacterized protein</fullName>
    </submittedName>
</protein>
<evidence type="ECO:0000313" key="2">
    <source>
        <dbReference type="Proteomes" id="UP000807025"/>
    </source>
</evidence>
<dbReference type="EMBL" id="MU154626">
    <property type="protein sequence ID" value="KAF9491140.1"/>
    <property type="molecule type" value="Genomic_DNA"/>
</dbReference>
<reference evidence="1" key="1">
    <citation type="submission" date="2020-11" db="EMBL/GenBank/DDBJ databases">
        <authorList>
            <consortium name="DOE Joint Genome Institute"/>
            <person name="Ahrendt S."/>
            <person name="Riley R."/>
            <person name="Andreopoulos W."/>
            <person name="Labutti K."/>
            <person name="Pangilinan J."/>
            <person name="Ruiz-Duenas F.J."/>
            <person name="Barrasa J.M."/>
            <person name="Sanchez-Garcia M."/>
            <person name="Camarero S."/>
            <person name="Miyauchi S."/>
            <person name="Serrano A."/>
            <person name="Linde D."/>
            <person name="Babiker R."/>
            <person name="Drula E."/>
            <person name="Ayuso-Fernandez I."/>
            <person name="Pacheco R."/>
            <person name="Padilla G."/>
            <person name="Ferreira P."/>
            <person name="Barriuso J."/>
            <person name="Kellner H."/>
            <person name="Castanera R."/>
            <person name="Alfaro M."/>
            <person name="Ramirez L."/>
            <person name="Pisabarro A.G."/>
            <person name="Kuo A."/>
            <person name="Tritt A."/>
            <person name="Lipzen A."/>
            <person name="He G."/>
            <person name="Yan M."/>
            <person name="Ng V."/>
            <person name="Cullen D."/>
            <person name="Martin F."/>
            <person name="Rosso M.-N."/>
            <person name="Henrissat B."/>
            <person name="Hibbett D."/>
            <person name="Martinez A.T."/>
            <person name="Grigoriev I.V."/>
        </authorList>
    </citation>
    <scope>NUCLEOTIDE SEQUENCE</scope>
    <source>
        <strain evidence="1">ATCC 90797</strain>
    </source>
</reference>
<evidence type="ECO:0000313" key="1">
    <source>
        <dbReference type="EMBL" id="KAF9491140.1"/>
    </source>
</evidence>
<proteinExistence type="predicted"/>
<dbReference type="AlphaFoldDB" id="A0A9P6DDA2"/>
<dbReference type="Proteomes" id="UP000807025">
    <property type="component" value="Unassembled WGS sequence"/>
</dbReference>
<comment type="caution">
    <text evidence="1">The sequence shown here is derived from an EMBL/GenBank/DDBJ whole genome shotgun (WGS) entry which is preliminary data.</text>
</comment>
<organism evidence="1 2">
    <name type="scientific">Pleurotus eryngii</name>
    <name type="common">Boletus of the steppes</name>
    <dbReference type="NCBI Taxonomy" id="5323"/>
    <lineage>
        <taxon>Eukaryota</taxon>
        <taxon>Fungi</taxon>
        <taxon>Dikarya</taxon>
        <taxon>Basidiomycota</taxon>
        <taxon>Agaricomycotina</taxon>
        <taxon>Agaricomycetes</taxon>
        <taxon>Agaricomycetidae</taxon>
        <taxon>Agaricales</taxon>
        <taxon>Pleurotineae</taxon>
        <taxon>Pleurotaceae</taxon>
        <taxon>Pleurotus</taxon>
    </lineage>
</organism>
<sequence length="123" mass="13084">MLEATMSHQEELLEFQKSEGRTQHASVLEIINMQNENLKAQQASAAALLASTESLRQIQVQNADTLKAIMESLTNAMGNISTALTLGLGGVGQNLTEMNSNIIAGFQAMSSSIEASSVTIKST</sequence>
<gene>
    <name evidence="1" type="ORF">BDN71DRAFT_103845</name>
</gene>